<evidence type="ECO:0000313" key="2">
    <source>
        <dbReference type="Proteomes" id="UP000030445"/>
    </source>
</evidence>
<organism evidence="1 2">
    <name type="scientific">Prochlorococcus marinus str. MIT 9302</name>
    <dbReference type="NCBI Taxonomy" id="74545"/>
    <lineage>
        <taxon>Bacteria</taxon>
        <taxon>Bacillati</taxon>
        <taxon>Cyanobacteriota</taxon>
        <taxon>Cyanophyceae</taxon>
        <taxon>Synechococcales</taxon>
        <taxon>Prochlorococcaceae</taxon>
        <taxon>Prochlorococcus</taxon>
    </lineage>
</organism>
<proteinExistence type="predicted"/>
<dbReference type="EMBL" id="JNAM01000010">
    <property type="protein sequence ID" value="KGF97645.1"/>
    <property type="molecule type" value="Genomic_DNA"/>
</dbReference>
<gene>
    <name evidence="1" type="ORF">EU96_1359</name>
</gene>
<evidence type="ECO:0000313" key="1">
    <source>
        <dbReference type="EMBL" id="KGF97645.1"/>
    </source>
</evidence>
<dbReference type="RefSeq" id="WP_032526980.1">
    <property type="nucleotide sequence ID" value="NZ_CP138951.1"/>
</dbReference>
<accession>A0A0A2A7U7</accession>
<sequence>MNTFSREELASKKDVKELRETVQELIQSFSFTRETVDQLRMDFDLAREGNPFNVNVWLKPSELAVILKVSNSTVTKWRNEGLFKKTSVKEVVRGKRTDFYYHRINAVKDVSKIKPIQISNKKIINSFS</sequence>
<protein>
    <recommendedName>
        <fullName evidence="3">Helix-turn-helix domain-containing protein</fullName>
    </recommendedName>
</protein>
<comment type="caution">
    <text evidence="1">The sequence shown here is derived from an EMBL/GenBank/DDBJ whole genome shotgun (WGS) entry which is preliminary data.</text>
</comment>
<name>A0A0A2A7U7_PROMR</name>
<reference evidence="2" key="1">
    <citation type="journal article" date="2014" name="Sci. Data">
        <title>Genomes of diverse isolates of the marine cyanobacterium Prochlorococcus.</title>
        <authorList>
            <person name="Biller S."/>
            <person name="Berube P."/>
            <person name="Thompson J."/>
            <person name="Kelly L."/>
            <person name="Roggensack S."/>
            <person name="Awad L."/>
            <person name="Roache-Johnson K."/>
            <person name="Ding H."/>
            <person name="Giovannoni S.J."/>
            <person name="Moore L.R."/>
            <person name="Chisholm S.W."/>
        </authorList>
    </citation>
    <scope>NUCLEOTIDE SEQUENCE [LARGE SCALE GENOMIC DNA]</scope>
    <source>
        <strain evidence="2">MIT 9302</strain>
    </source>
</reference>
<evidence type="ECO:0008006" key="3">
    <source>
        <dbReference type="Google" id="ProtNLM"/>
    </source>
</evidence>
<dbReference type="Proteomes" id="UP000030445">
    <property type="component" value="Unassembled WGS sequence"/>
</dbReference>
<dbReference type="AlphaFoldDB" id="A0A0A2A7U7"/>